<sequence length="56" mass="6444">MYNSDLEAYGRASAKQWELTDEISYWDIVAKLQVDRSGVTACIQNIFQQFQNIMGP</sequence>
<organism evidence="1 2">
    <name type="scientific">Platysternon megacephalum</name>
    <name type="common">big-headed turtle</name>
    <dbReference type="NCBI Taxonomy" id="55544"/>
    <lineage>
        <taxon>Eukaryota</taxon>
        <taxon>Metazoa</taxon>
        <taxon>Chordata</taxon>
        <taxon>Craniata</taxon>
        <taxon>Vertebrata</taxon>
        <taxon>Euteleostomi</taxon>
        <taxon>Archelosauria</taxon>
        <taxon>Testudinata</taxon>
        <taxon>Testudines</taxon>
        <taxon>Cryptodira</taxon>
        <taxon>Durocryptodira</taxon>
        <taxon>Testudinoidea</taxon>
        <taxon>Platysternidae</taxon>
        <taxon>Platysternon</taxon>
    </lineage>
</organism>
<dbReference type="EMBL" id="QXTE01000008">
    <property type="protein sequence ID" value="TFK14787.1"/>
    <property type="molecule type" value="Genomic_DNA"/>
</dbReference>
<comment type="caution">
    <text evidence="1">The sequence shown here is derived from an EMBL/GenBank/DDBJ whole genome shotgun (WGS) entry which is preliminary data.</text>
</comment>
<accession>A0A4D9EVG8</accession>
<proteinExistence type="predicted"/>
<dbReference type="GO" id="GO:0003677">
    <property type="term" value="F:DNA binding"/>
    <property type="evidence" value="ECO:0007669"/>
    <property type="project" value="UniProtKB-KW"/>
</dbReference>
<keyword evidence="1" id="KW-0238">DNA-binding</keyword>
<dbReference type="AlphaFoldDB" id="A0A4D9EVG8"/>
<protein>
    <submittedName>
        <fullName evidence="1">Homeobox protein Hox-D12</fullName>
    </submittedName>
</protein>
<evidence type="ECO:0000313" key="2">
    <source>
        <dbReference type="Proteomes" id="UP000297703"/>
    </source>
</evidence>
<gene>
    <name evidence="1" type="ORF">DR999_PMT01813</name>
</gene>
<reference evidence="1 2" key="1">
    <citation type="submission" date="2019-04" db="EMBL/GenBank/DDBJ databases">
        <title>Draft genome of the big-headed turtle Platysternon megacephalum.</title>
        <authorList>
            <person name="Gong S."/>
        </authorList>
    </citation>
    <scope>NUCLEOTIDE SEQUENCE [LARGE SCALE GENOMIC DNA]</scope>
    <source>
        <strain evidence="1">DO16091913</strain>
        <tissue evidence="1">Muscle</tissue>
    </source>
</reference>
<keyword evidence="1" id="KW-0371">Homeobox</keyword>
<evidence type="ECO:0000313" key="1">
    <source>
        <dbReference type="EMBL" id="TFK14787.1"/>
    </source>
</evidence>
<keyword evidence="2" id="KW-1185">Reference proteome</keyword>
<name>A0A4D9EVG8_9SAUR</name>
<dbReference type="Proteomes" id="UP000297703">
    <property type="component" value="Unassembled WGS sequence"/>
</dbReference>
<reference evidence="1 2" key="2">
    <citation type="submission" date="2019-04" db="EMBL/GenBank/DDBJ databases">
        <title>The genome sequence of big-headed turtle.</title>
        <authorList>
            <person name="Gong S."/>
        </authorList>
    </citation>
    <scope>NUCLEOTIDE SEQUENCE [LARGE SCALE GENOMIC DNA]</scope>
    <source>
        <strain evidence="1">DO16091913</strain>
        <tissue evidence="1">Muscle</tissue>
    </source>
</reference>